<evidence type="ECO:0000313" key="2">
    <source>
        <dbReference type="EMBL" id="KAG1535477.1"/>
    </source>
</evidence>
<feature type="compositionally biased region" description="Low complexity" evidence="1">
    <location>
        <begin position="73"/>
        <end position="96"/>
    </location>
</feature>
<feature type="region of interest" description="Disordered" evidence="1">
    <location>
        <begin position="1"/>
        <end position="40"/>
    </location>
</feature>
<feature type="region of interest" description="Disordered" evidence="1">
    <location>
        <begin position="60"/>
        <end position="123"/>
    </location>
</feature>
<feature type="region of interest" description="Disordered" evidence="1">
    <location>
        <begin position="192"/>
        <end position="243"/>
    </location>
</feature>
<dbReference type="Proteomes" id="UP000717996">
    <property type="component" value="Unassembled WGS sequence"/>
</dbReference>
<comment type="caution">
    <text evidence="2">The sequence shown here is derived from an EMBL/GenBank/DDBJ whole genome shotgun (WGS) entry which is preliminary data.</text>
</comment>
<feature type="compositionally biased region" description="Low complexity" evidence="1">
    <location>
        <begin position="26"/>
        <end position="40"/>
    </location>
</feature>
<sequence>MGLLKLGLSKKNKKNKEKLETKQTAGSGSSLHTSTLSSISEDTTFDDLSLSLSQVDIKEKKSADSIYKNQRHTPSYSSYSSNASVTSSSSLKTSSTHLKGLDSSDSDDHSNRQQRKKASNQHEVMIERMRDRHRQQLKQAVLRQQQTDIAGSTPSLVSQGMSTISLVPQGMMMTSPPQNFYYHQPSPAYTFPRHDTTASSVTDSVSSRKRNGSISSERKTIKPSKSNLDLRKKTGSSSASVGCYPTSSPPPHIMQQHLYQQQLLQQQFYQQQQLSHRPIHRVNSETDIKRRQEAYQHEQMKLMQQQQYISMYYNQPIMMQPSHSSSR</sequence>
<evidence type="ECO:0000313" key="3">
    <source>
        <dbReference type="Proteomes" id="UP000717996"/>
    </source>
</evidence>
<organism evidence="2 3">
    <name type="scientific">Rhizopus oryzae</name>
    <name type="common">Mucormycosis agent</name>
    <name type="synonym">Rhizopus arrhizus var. delemar</name>
    <dbReference type="NCBI Taxonomy" id="64495"/>
    <lineage>
        <taxon>Eukaryota</taxon>
        <taxon>Fungi</taxon>
        <taxon>Fungi incertae sedis</taxon>
        <taxon>Mucoromycota</taxon>
        <taxon>Mucoromycotina</taxon>
        <taxon>Mucoromycetes</taxon>
        <taxon>Mucorales</taxon>
        <taxon>Mucorineae</taxon>
        <taxon>Rhizopodaceae</taxon>
        <taxon>Rhizopus</taxon>
    </lineage>
</organism>
<feature type="compositionally biased region" description="Basic and acidic residues" evidence="1">
    <location>
        <begin position="99"/>
        <end position="111"/>
    </location>
</feature>
<accession>A0A9P6XZ68</accession>
<dbReference type="AlphaFoldDB" id="A0A9P6XZ68"/>
<name>A0A9P6XZ68_RHIOR</name>
<dbReference type="OrthoDB" id="2276208at2759"/>
<evidence type="ECO:0000256" key="1">
    <source>
        <dbReference type="SAM" id="MobiDB-lite"/>
    </source>
</evidence>
<protein>
    <submittedName>
        <fullName evidence="2">Uncharacterized protein</fullName>
    </submittedName>
</protein>
<gene>
    <name evidence="2" type="ORF">G6F51_011516</name>
</gene>
<proteinExistence type="predicted"/>
<dbReference type="EMBL" id="JAANIT010002787">
    <property type="protein sequence ID" value="KAG1535477.1"/>
    <property type="molecule type" value="Genomic_DNA"/>
</dbReference>
<reference evidence="2" key="1">
    <citation type="journal article" date="2020" name="Microb. Genom.">
        <title>Genetic diversity of clinical and environmental Mucorales isolates obtained from an investigation of mucormycosis cases among solid organ transplant recipients.</title>
        <authorList>
            <person name="Nguyen M.H."/>
            <person name="Kaul D."/>
            <person name="Muto C."/>
            <person name="Cheng S.J."/>
            <person name="Richter R.A."/>
            <person name="Bruno V.M."/>
            <person name="Liu G."/>
            <person name="Beyhan S."/>
            <person name="Sundermann A.J."/>
            <person name="Mounaud S."/>
            <person name="Pasculle A.W."/>
            <person name="Nierman W.C."/>
            <person name="Driscoll E."/>
            <person name="Cumbie R."/>
            <person name="Clancy C.J."/>
            <person name="Dupont C.L."/>
        </authorList>
    </citation>
    <scope>NUCLEOTIDE SEQUENCE</scope>
    <source>
        <strain evidence="2">GL16</strain>
    </source>
</reference>